<dbReference type="Gene3D" id="3.40.50.300">
    <property type="entry name" value="P-loop containing nucleotide triphosphate hydrolases"/>
    <property type="match status" value="1"/>
</dbReference>
<dbReference type="Gene3D" id="1.25.40.10">
    <property type="entry name" value="Tetratricopeptide repeat domain"/>
    <property type="match status" value="1"/>
</dbReference>
<feature type="region of interest" description="Disordered" evidence="2">
    <location>
        <begin position="1007"/>
        <end position="1078"/>
    </location>
</feature>
<keyword evidence="1" id="KW-0802">TPR repeat</keyword>
<proteinExistence type="predicted"/>
<dbReference type="Gene3D" id="3.40.50.1580">
    <property type="entry name" value="Nucleoside phosphorylase domain"/>
    <property type="match status" value="1"/>
</dbReference>
<feature type="compositionally biased region" description="Acidic residues" evidence="2">
    <location>
        <begin position="1009"/>
        <end position="1022"/>
    </location>
</feature>
<dbReference type="AlphaFoldDB" id="A0A559MJG2"/>
<dbReference type="EMBL" id="QGML01000187">
    <property type="protein sequence ID" value="TVY93095.1"/>
    <property type="molecule type" value="Genomic_DNA"/>
</dbReference>
<dbReference type="InterPro" id="IPR027417">
    <property type="entry name" value="P-loop_NTPase"/>
</dbReference>
<dbReference type="GO" id="GO:0003824">
    <property type="term" value="F:catalytic activity"/>
    <property type="evidence" value="ECO:0007669"/>
    <property type="project" value="InterPro"/>
</dbReference>
<sequence>MSLSGPNRDLQRSDGAKDSHSILELPADKYTVGWICAIPVELRTARCFFDAEHGQLRSRPKHDENSYNLGHICGHNVVMICLPELGGVKAAVAAKSLQATFPNVRFWLMVGIGGGIPNPPEVDIRLGDIVVSIPTDEGSGVIQYDLGRMEAEEFCRKGALSKPPSLLLAAVRNLQSRSGVGNDISKILSEVDHVEDSEGDMQAQTYPTYLVDDLFRANYTHVKTDPACDCENGTNKANTITRRKRNHQNPRIHYGNIASGNTVVKNAAERDRLAQRDNVICFEMEAFGLMDDFPCLVIRGISDYSDSHKNYAWQSYASSVAAAYAKKLLNIIPPEEVAKLKPVRSDFWGVFWVDASSIESIRRGFIDIVKTATANSDVTFENAKAWIENRAERWLLIFDNADDPNIDYLKYLPSGEGGCILMTTRNDGCKIYGSEPTGYEKFEKLEFPDAVELLLKTAKAGRNPHNLEAARILVGDEVLAQHTLSIVHAGAFIREGICQLDEYASMFERQRARLLSQHPNQANSVYGDVYATFEVSAKAIKASREPEAKDALELLQVLAYFHREAVSEDMFIRAWEHSLDPKQFSDDPDDSIRNISSWHADQLRRFLHPLPPTKKLDIFSMRRARKILQSFSLINAHPDTYDISMHPLVHTWARDRLEVEMQDDAWSTAAATLALSIDWLDYQDYFNNIQPHIEFNISLQPKDFLAQKWNILEICRMFYRFAWILYYQRNDTGALSLLDLISSLQCPEIPPNSLNGRHILFLYACCHDNLGNFKEQLRLMEEVVSFDCNAFEPDDPDRLDAQEALGAAQIKQGNYQEAIEILEGVVKIQQDKLHPEDQGLLRSKQELATAYSFNKQPEKAIQLLKEVVQIEERILAPTHPERLASQHELAGAYIGNGQLEKAIQLLEEVVQIKERILAPTHPSRLVSQHELARAYYRSGQYQQALPIIQEVVRIRKETLKADHPHRIDSEEILDDIVPAIERPEEAAERRKRRQEWRARLNERARREESEEWSDWEEEENDSFPESSQSGNDSMVVEVSDEDLEVSERKRRKEGRAWEEENNDSLPESGSQSEEDSTVVEALENLEVGEGKKSTAMRIRRRWDRLKHLGSRRRAKSGAIRV</sequence>
<dbReference type="InterPro" id="IPR053137">
    <property type="entry name" value="NLR-like"/>
</dbReference>
<dbReference type="InterPro" id="IPR019734">
    <property type="entry name" value="TPR_rpt"/>
</dbReference>
<comment type="caution">
    <text evidence="3">The sequence shown here is derived from an EMBL/GenBank/DDBJ whole genome shotgun (WGS) entry which is preliminary data.</text>
</comment>
<dbReference type="SMART" id="SM00028">
    <property type="entry name" value="TPR"/>
    <property type="match status" value="4"/>
</dbReference>
<protein>
    <submittedName>
        <fullName evidence="3">Nephrocystin</fullName>
    </submittedName>
</protein>
<organism evidence="3 4">
    <name type="scientific">Lachnellula willkommii</name>
    <dbReference type="NCBI Taxonomy" id="215461"/>
    <lineage>
        <taxon>Eukaryota</taxon>
        <taxon>Fungi</taxon>
        <taxon>Dikarya</taxon>
        <taxon>Ascomycota</taxon>
        <taxon>Pezizomycotina</taxon>
        <taxon>Leotiomycetes</taxon>
        <taxon>Helotiales</taxon>
        <taxon>Lachnaceae</taxon>
        <taxon>Lachnellula</taxon>
    </lineage>
</organism>
<dbReference type="SUPFAM" id="SSF53167">
    <property type="entry name" value="Purine and uridine phosphorylases"/>
    <property type="match status" value="1"/>
</dbReference>
<feature type="repeat" description="TPR" evidence="1">
    <location>
        <begin position="799"/>
        <end position="832"/>
    </location>
</feature>
<name>A0A559MJG2_9HELO</name>
<dbReference type="InterPro" id="IPR011990">
    <property type="entry name" value="TPR-like_helical_dom_sf"/>
</dbReference>
<reference evidence="3 4" key="1">
    <citation type="submission" date="2018-05" db="EMBL/GenBank/DDBJ databases">
        <title>Genome sequencing and assembly of the regulated plant pathogen Lachnellula willkommii and related sister species for the development of diagnostic species identification markers.</title>
        <authorList>
            <person name="Giroux E."/>
            <person name="Bilodeau G."/>
        </authorList>
    </citation>
    <scope>NUCLEOTIDE SEQUENCE [LARGE SCALE GENOMIC DNA]</scope>
    <source>
        <strain evidence="3 4">CBS 172.35</strain>
    </source>
</reference>
<dbReference type="Proteomes" id="UP000315522">
    <property type="component" value="Unassembled WGS sequence"/>
</dbReference>
<accession>A0A559MJG2</accession>
<evidence type="ECO:0000313" key="3">
    <source>
        <dbReference type="EMBL" id="TVY93095.1"/>
    </source>
</evidence>
<dbReference type="Pfam" id="PF13424">
    <property type="entry name" value="TPR_12"/>
    <property type="match status" value="2"/>
</dbReference>
<dbReference type="SUPFAM" id="SSF48452">
    <property type="entry name" value="TPR-like"/>
    <property type="match status" value="2"/>
</dbReference>
<evidence type="ECO:0000256" key="2">
    <source>
        <dbReference type="SAM" id="MobiDB-lite"/>
    </source>
</evidence>
<evidence type="ECO:0000313" key="4">
    <source>
        <dbReference type="Proteomes" id="UP000315522"/>
    </source>
</evidence>
<evidence type="ECO:0000256" key="1">
    <source>
        <dbReference type="PROSITE-ProRule" id="PRU00339"/>
    </source>
</evidence>
<dbReference type="GO" id="GO:0009116">
    <property type="term" value="P:nucleoside metabolic process"/>
    <property type="evidence" value="ECO:0007669"/>
    <property type="project" value="InterPro"/>
</dbReference>
<dbReference type="InterPro" id="IPR035994">
    <property type="entry name" value="Nucleoside_phosphorylase_sf"/>
</dbReference>
<dbReference type="PANTHER" id="PTHR46082">
    <property type="entry name" value="ATP/GTP-BINDING PROTEIN-RELATED"/>
    <property type="match status" value="1"/>
</dbReference>
<dbReference type="PROSITE" id="PS50005">
    <property type="entry name" value="TPR"/>
    <property type="match status" value="1"/>
</dbReference>
<dbReference type="PANTHER" id="PTHR46082:SF11">
    <property type="entry name" value="AAA+ ATPASE DOMAIN-CONTAINING PROTEIN-RELATED"/>
    <property type="match status" value="1"/>
</dbReference>
<keyword evidence="4" id="KW-1185">Reference proteome</keyword>
<dbReference type="SUPFAM" id="SSF52540">
    <property type="entry name" value="P-loop containing nucleoside triphosphate hydrolases"/>
    <property type="match status" value="1"/>
</dbReference>
<gene>
    <name evidence="3" type="primary">NPHP3_1</name>
    <name evidence="3" type="ORF">LAWI1_G001378</name>
</gene>